<dbReference type="KEGG" id="svp:Pan189_33780"/>
<feature type="transmembrane region" description="Helical" evidence="2">
    <location>
        <begin position="20"/>
        <end position="41"/>
    </location>
</feature>
<organism evidence="3 4">
    <name type="scientific">Stratiformator vulcanicus</name>
    <dbReference type="NCBI Taxonomy" id="2527980"/>
    <lineage>
        <taxon>Bacteria</taxon>
        <taxon>Pseudomonadati</taxon>
        <taxon>Planctomycetota</taxon>
        <taxon>Planctomycetia</taxon>
        <taxon>Planctomycetales</taxon>
        <taxon>Planctomycetaceae</taxon>
        <taxon>Stratiformator</taxon>
    </lineage>
</organism>
<sequence>MSSVAERLKKEVVAAPAKAAVLAILTAVFLYVSVPFVISLLSRSETGTPRTVGAPAPATATDRSELGDPNRTAIDAVDAGNSTVATSGDWSSLAPVGELPRDPFDFDYDQLSPPVLFADDSQFVRTAENDPTPNNKEEVAIPEVAVAEPPRPARDPASYGLELKSTIVGPSRSVALINSRIYREGARIEADGATLLVKQVRPKRVLIDDGVQTFELTIDRWNSTASSSGNAPN</sequence>
<dbReference type="OrthoDB" id="261061at2"/>
<dbReference type="AlphaFoldDB" id="A0A517R512"/>
<evidence type="ECO:0000313" key="4">
    <source>
        <dbReference type="Proteomes" id="UP000317318"/>
    </source>
</evidence>
<keyword evidence="2" id="KW-0472">Membrane</keyword>
<gene>
    <name evidence="3" type="ORF">Pan189_33780</name>
</gene>
<dbReference type="Proteomes" id="UP000317318">
    <property type="component" value="Chromosome"/>
</dbReference>
<name>A0A517R512_9PLAN</name>
<accession>A0A517R512</accession>
<keyword evidence="2" id="KW-1133">Transmembrane helix</keyword>
<proteinExistence type="predicted"/>
<keyword evidence="4" id="KW-1185">Reference proteome</keyword>
<feature type="region of interest" description="Disordered" evidence="1">
    <location>
        <begin position="47"/>
        <end position="67"/>
    </location>
</feature>
<dbReference type="RefSeq" id="WP_145365081.1">
    <property type="nucleotide sequence ID" value="NZ_CP036268.1"/>
</dbReference>
<dbReference type="EMBL" id="CP036268">
    <property type="protein sequence ID" value="QDT38978.1"/>
    <property type="molecule type" value="Genomic_DNA"/>
</dbReference>
<protein>
    <recommendedName>
        <fullName evidence="5">Type II secretion system protein GspC N-terminal domain-containing protein</fullName>
    </recommendedName>
</protein>
<evidence type="ECO:0000313" key="3">
    <source>
        <dbReference type="EMBL" id="QDT38978.1"/>
    </source>
</evidence>
<evidence type="ECO:0008006" key="5">
    <source>
        <dbReference type="Google" id="ProtNLM"/>
    </source>
</evidence>
<evidence type="ECO:0000256" key="1">
    <source>
        <dbReference type="SAM" id="MobiDB-lite"/>
    </source>
</evidence>
<evidence type="ECO:0000256" key="2">
    <source>
        <dbReference type="SAM" id="Phobius"/>
    </source>
</evidence>
<keyword evidence="2" id="KW-0812">Transmembrane</keyword>
<reference evidence="3 4" key="1">
    <citation type="submission" date="2019-02" db="EMBL/GenBank/DDBJ databases">
        <title>Deep-cultivation of Planctomycetes and their phenomic and genomic characterization uncovers novel biology.</title>
        <authorList>
            <person name="Wiegand S."/>
            <person name="Jogler M."/>
            <person name="Boedeker C."/>
            <person name="Pinto D."/>
            <person name="Vollmers J."/>
            <person name="Rivas-Marin E."/>
            <person name="Kohn T."/>
            <person name="Peeters S.H."/>
            <person name="Heuer A."/>
            <person name="Rast P."/>
            <person name="Oberbeckmann S."/>
            <person name="Bunk B."/>
            <person name="Jeske O."/>
            <person name="Meyerdierks A."/>
            <person name="Storesund J.E."/>
            <person name="Kallscheuer N."/>
            <person name="Luecker S."/>
            <person name="Lage O.M."/>
            <person name="Pohl T."/>
            <person name="Merkel B.J."/>
            <person name="Hornburger P."/>
            <person name="Mueller R.-W."/>
            <person name="Bruemmer F."/>
            <person name="Labrenz M."/>
            <person name="Spormann A.M."/>
            <person name="Op den Camp H."/>
            <person name="Overmann J."/>
            <person name="Amann R."/>
            <person name="Jetten M.S.M."/>
            <person name="Mascher T."/>
            <person name="Medema M.H."/>
            <person name="Devos D.P."/>
            <person name="Kaster A.-K."/>
            <person name="Ovreas L."/>
            <person name="Rohde M."/>
            <person name="Galperin M.Y."/>
            <person name="Jogler C."/>
        </authorList>
    </citation>
    <scope>NUCLEOTIDE SEQUENCE [LARGE SCALE GENOMIC DNA]</scope>
    <source>
        <strain evidence="3 4">Pan189</strain>
    </source>
</reference>